<organism evidence="2 3">
    <name type="scientific">Sphingobium yanoikuyae</name>
    <name type="common">Sphingomonas yanoikuyae</name>
    <dbReference type="NCBI Taxonomy" id="13690"/>
    <lineage>
        <taxon>Bacteria</taxon>
        <taxon>Pseudomonadati</taxon>
        <taxon>Pseudomonadota</taxon>
        <taxon>Alphaproteobacteria</taxon>
        <taxon>Sphingomonadales</taxon>
        <taxon>Sphingomonadaceae</taxon>
        <taxon>Sphingobium</taxon>
    </lineage>
</organism>
<gene>
    <name evidence="2" type="ORF">A6768_11430</name>
</gene>
<evidence type="ECO:0000256" key="1">
    <source>
        <dbReference type="SAM" id="MobiDB-lite"/>
    </source>
</evidence>
<feature type="compositionally biased region" description="Basic and acidic residues" evidence="1">
    <location>
        <begin position="1"/>
        <end position="11"/>
    </location>
</feature>
<name>A0A291MZF5_SPHYA</name>
<proteinExistence type="predicted"/>
<dbReference type="GeneID" id="57777449"/>
<reference evidence="2 3" key="1">
    <citation type="submission" date="2017-10" db="EMBL/GenBank/DDBJ databases">
        <title>Sphingobium yanoikuyae S72.</title>
        <authorList>
            <person name="Sanchez E."/>
            <person name="Bustos P."/>
            <person name="Mendoza P."/>
            <person name="Guo X."/>
            <person name="Mendoza A."/>
        </authorList>
    </citation>
    <scope>NUCLEOTIDE SEQUENCE [LARGE SCALE GENOMIC DNA]</scope>
    <source>
        <strain evidence="2 3">S72</strain>
    </source>
</reference>
<dbReference type="KEGG" id="sya:A6768_11430"/>
<dbReference type="RefSeq" id="WP_097383669.1">
    <property type="nucleotide sequence ID" value="NZ_CP023741.1"/>
</dbReference>
<evidence type="ECO:0000313" key="2">
    <source>
        <dbReference type="EMBL" id="ATI80544.1"/>
    </source>
</evidence>
<sequence>MTLEQAREEGRALGAAKRNDSALVPSSEAQAQAVPGYAGTSLPENAYFDDPERLEAVAQSDKSSNAPYRMTTDADRARPVFGNAEILATTSRASAIEKDPSAYLDGQDMGGAQGRCVPLPTVTHGNDHYEASCNAGSRIEEERSVCLVPHVPQFVEKPAFTYSCGLWYNEVLHQGRQWIFNSSSSSCSGFEMAPACTLLSSSFLEERRFVGRLNKERDLYASSLVRTYSCAAPASSANGSPYCDAFGCFVPAPVVEMAGGTTRTYSGAKEDFSQCARQAQAGECTIEASQCVDSEPRTRMIGGVAVTQDCWAFERTYQCRRLSPANDCGELEANGSCTFARTECLDEEPDAGPCRIENRVYTCLTPAGAIEDASQYICGDDIWCLNGECEPIVREASREFKDALVALHAIDQAGREFDEADLRVFSGTRETCHKPVFGLVNCCAGKVSGLLTAGAGAAALAGGPAAIAALATPFLTLFACSQGEMKLDIRDRMGLCHNVGAYCASSVLGICTTRRTAYCCFESKLSRILQEQGRAQLGKPWGNPRKEQCIGFTIDEFARLDLSVMDFTEIYAEFVEAARLPDEVQTMTDIQQKVRNYYDLHATP</sequence>
<dbReference type="AlphaFoldDB" id="A0A291MZF5"/>
<evidence type="ECO:0000313" key="3">
    <source>
        <dbReference type="Proteomes" id="UP000219422"/>
    </source>
</evidence>
<feature type="region of interest" description="Disordered" evidence="1">
    <location>
        <begin position="1"/>
        <end position="46"/>
    </location>
</feature>
<dbReference type="Pfam" id="PF06986">
    <property type="entry name" value="F_T4SS_TraN"/>
    <property type="match status" value="1"/>
</dbReference>
<accession>A0A291MZF5</accession>
<dbReference type="InterPro" id="IPR014121">
    <property type="entry name" value="TraN_Ftype"/>
</dbReference>
<dbReference type="NCBIfam" id="NF009013">
    <property type="entry name" value="PRK12355.2-4"/>
    <property type="match status" value="1"/>
</dbReference>
<dbReference type="Proteomes" id="UP000219422">
    <property type="component" value="Chromosome"/>
</dbReference>
<dbReference type="EMBL" id="CP023741">
    <property type="protein sequence ID" value="ATI80544.1"/>
    <property type="molecule type" value="Genomic_DNA"/>
</dbReference>
<protein>
    <submittedName>
        <fullName evidence="2">Conjugal transfer protein TraN</fullName>
    </submittedName>
</protein>